<organism evidence="2 3">
    <name type="scientific">Rhizophagus irregularis</name>
    <dbReference type="NCBI Taxonomy" id="588596"/>
    <lineage>
        <taxon>Eukaryota</taxon>
        <taxon>Fungi</taxon>
        <taxon>Fungi incertae sedis</taxon>
        <taxon>Mucoromycota</taxon>
        <taxon>Glomeromycotina</taxon>
        <taxon>Glomeromycetes</taxon>
        <taxon>Glomerales</taxon>
        <taxon>Glomeraceae</taxon>
        <taxon>Rhizophagus</taxon>
    </lineage>
</organism>
<dbReference type="Proteomes" id="UP000234323">
    <property type="component" value="Unassembled WGS sequence"/>
</dbReference>
<dbReference type="InterPro" id="IPR011333">
    <property type="entry name" value="SKP1/BTB/POZ_sf"/>
</dbReference>
<dbReference type="VEuPathDB" id="FungiDB:RhiirA1_535858"/>
<dbReference type="VEuPathDB" id="FungiDB:FUN_009573"/>
<dbReference type="Pfam" id="PF00651">
    <property type="entry name" value="BTB"/>
    <property type="match status" value="1"/>
</dbReference>
<dbReference type="InterPro" id="IPR000210">
    <property type="entry name" value="BTB/POZ_dom"/>
</dbReference>
<dbReference type="Gene3D" id="3.30.710.10">
    <property type="entry name" value="Potassium Channel Kv1.1, Chain A"/>
    <property type="match status" value="1"/>
</dbReference>
<keyword evidence="3" id="KW-1185">Reference proteome</keyword>
<evidence type="ECO:0000313" key="2">
    <source>
        <dbReference type="EMBL" id="PKY54692.1"/>
    </source>
</evidence>
<sequence>MIPLPSDKKFIQDISQILRSVYFHNKLHPMDENEELDKYDRYQFEVFDRILGFIYSNEINVLTMNSLSLLNLIKAAKRFQLTDVVEYLQSYLIENRSSWIYENIFTEAFDNEDYYPIDQKVLQIDNLSIEEFHVWNAVLN</sequence>
<accession>A0A2I1H735</accession>
<name>A0A2I1H735_9GLOM</name>
<proteinExistence type="predicted"/>
<comment type="caution">
    <text evidence="2">The sequence shown here is derived from an EMBL/GenBank/DDBJ whole genome shotgun (WGS) entry which is preliminary data.</text>
</comment>
<evidence type="ECO:0000259" key="1">
    <source>
        <dbReference type="Pfam" id="PF00651"/>
    </source>
</evidence>
<dbReference type="SUPFAM" id="SSF54695">
    <property type="entry name" value="POZ domain"/>
    <property type="match status" value="1"/>
</dbReference>
<protein>
    <recommendedName>
        <fullName evidence="1">BTB domain-containing protein</fullName>
    </recommendedName>
</protein>
<dbReference type="EMBL" id="LLXI01001662">
    <property type="protein sequence ID" value="PKY54692.1"/>
    <property type="molecule type" value="Genomic_DNA"/>
</dbReference>
<evidence type="ECO:0000313" key="3">
    <source>
        <dbReference type="Proteomes" id="UP000234323"/>
    </source>
</evidence>
<reference evidence="2 3" key="1">
    <citation type="submission" date="2015-10" db="EMBL/GenBank/DDBJ databases">
        <title>Genome analyses suggest a sexual origin of heterokaryosis in a supposedly ancient asexual fungus.</title>
        <authorList>
            <person name="Ropars J."/>
            <person name="Sedzielewska K."/>
            <person name="Noel J."/>
            <person name="Charron P."/>
            <person name="Farinelli L."/>
            <person name="Marton T."/>
            <person name="Kruger M."/>
            <person name="Pelin A."/>
            <person name="Brachmann A."/>
            <person name="Corradi N."/>
        </authorList>
    </citation>
    <scope>NUCLEOTIDE SEQUENCE [LARGE SCALE GENOMIC DNA]</scope>
    <source>
        <strain evidence="2 3">A4</strain>
    </source>
</reference>
<feature type="domain" description="BTB" evidence="1">
    <location>
        <begin position="19"/>
        <end position="95"/>
    </location>
</feature>
<gene>
    <name evidence="2" type="ORF">RhiirA4_473636</name>
</gene>
<dbReference type="AlphaFoldDB" id="A0A2I1H735"/>